<dbReference type="Proteomes" id="UP000326302">
    <property type="component" value="Unassembled WGS sequence"/>
</dbReference>
<accession>A0A5N5U9N9</accession>
<name>A0A5N5U9N9_9EURY</name>
<evidence type="ECO:0000313" key="1">
    <source>
        <dbReference type="EMBL" id="KAB7515366.1"/>
    </source>
</evidence>
<dbReference type="SUPFAM" id="SSF54909">
    <property type="entry name" value="Dimeric alpha+beta barrel"/>
    <property type="match status" value="1"/>
</dbReference>
<comment type="caution">
    <text evidence="1">The sequence shown here is derived from an EMBL/GenBank/DDBJ whole genome shotgun (WGS) entry which is preliminary data.</text>
</comment>
<dbReference type="InterPro" id="IPR011008">
    <property type="entry name" value="Dimeric_a/b-barrel"/>
</dbReference>
<gene>
    <name evidence="1" type="ORF">DMP03_09090</name>
</gene>
<evidence type="ECO:0000313" key="2">
    <source>
        <dbReference type="Proteomes" id="UP000326302"/>
    </source>
</evidence>
<sequence length="429" mass="47362">MTDGRSRRQVLKAAVAAGGAASLSACLDALGEDTVNRPTGTDDLSTLPNRQFAWDGVVRHDEHGNEQLPRHQILLYLTLERDGRPTDADRRQVERAFASLNRAFEWSHEGVVWSAAYSPAYFDRYDESLPAGIDCPPPHSLSPFEQPTFDEQDVLVHLASDHADAVIAAEEALRGNRESANGVEFDASLSGVASLASDEDRRTGFVGNGMPADRQSELEGVPDDGPVPDASPLFMGFKTGFAQNQATEDRVTIQSGPFADGTTKHVARIRQRLDDWYGEQNFEERVAEMFSPEHADEEWVEGIGENLGDDSRVDETLDTIREQATESGRVGHAQKAARANRDDDGSVKLLRRHFESTDENVASLHFPSLQREMSSFDAVRAAMNGTDLTEATPVIRQRVNNGILEYIFVANRGNWLVPPLSKRALPRPR</sequence>
<dbReference type="OrthoDB" id="212084at2157"/>
<dbReference type="EMBL" id="QJOW01000003">
    <property type="protein sequence ID" value="KAB7515366.1"/>
    <property type="molecule type" value="Genomic_DNA"/>
</dbReference>
<dbReference type="AlphaFoldDB" id="A0A5N5U9N9"/>
<reference evidence="1 2" key="1">
    <citation type="submission" date="2019-10" db="EMBL/GenBank/DDBJ databases">
        <title>Unraveling microbial dark matter from salterns through culturing: the case of the genus Halosegnis.</title>
        <authorList>
            <person name="Duran-Viseras A."/>
            <person name="Andrei A.-S."/>
            <person name="Vera-Gargallo B."/>
            <person name="Ghai R."/>
            <person name="Sanchez-Porro C."/>
            <person name="Ventosa A."/>
        </authorList>
    </citation>
    <scope>NUCLEOTIDE SEQUENCE [LARGE SCALE GENOMIC DNA]</scope>
    <source>
        <strain evidence="1 2">F17-44</strain>
    </source>
</reference>
<dbReference type="RefSeq" id="WP_152120364.1">
    <property type="nucleotide sequence ID" value="NZ_QJOW01000003.1"/>
</dbReference>
<dbReference type="PROSITE" id="PS51257">
    <property type="entry name" value="PROKAR_LIPOPROTEIN"/>
    <property type="match status" value="1"/>
</dbReference>
<protein>
    <submittedName>
        <fullName evidence="1">Tat pathway signal protein</fullName>
    </submittedName>
</protein>
<dbReference type="PROSITE" id="PS51318">
    <property type="entry name" value="TAT"/>
    <property type="match status" value="1"/>
</dbReference>
<dbReference type="InterPro" id="IPR055828">
    <property type="entry name" value="DUF7405"/>
</dbReference>
<dbReference type="Pfam" id="PF24152">
    <property type="entry name" value="DUF7405"/>
    <property type="match status" value="1"/>
</dbReference>
<organism evidence="1 2">
    <name type="scientific">Halosegnis rubeus</name>
    <dbReference type="NCBI Taxonomy" id="2212850"/>
    <lineage>
        <taxon>Archaea</taxon>
        <taxon>Methanobacteriati</taxon>
        <taxon>Methanobacteriota</taxon>
        <taxon>Stenosarchaea group</taxon>
        <taxon>Halobacteria</taxon>
        <taxon>Halobacteriales</taxon>
        <taxon>Natronomonadaceae</taxon>
        <taxon>Halosegnis</taxon>
    </lineage>
</organism>
<dbReference type="InterPro" id="IPR006311">
    <property type="entry name" value="TAT_signal"/>
</dbReference>
<proteinExistence type="predicted"/>